<dbReference type="GeneID" id="30147568"/>
<dbReference type="Pfam" id="PF13462">
    <property type="entry name" value="Thioredoxin_4"/>
    <property type="match status" value="1"/>
</dbReference>
<dbReference type="EMBL" id="KV454437">
    <property type="protein sequence ID" value="ODQ78077.1"/>
    <property type="molecule type" value="Genomic_DNA"/>
</dbReference>
<gene>
    <name evidence="2" type="ORF">BABINDRAFT_163103</name>
</gene>
<reference evidence="3" key="1">
    <citation type="submission" date="2016-05" db="EMBL/GenBank/DDBJ databases">
        <title>Comparative genomics of biotechnologically important yeasts.</title>
        <authorList>
            <consortium name="DOE Joint Genome Institute"/>
            <person name="Riley R."/>
            <person name="Haridas S."/>
            <person name="Wolfe K.H."/>
            <person name="Lopes M.R."/>
            <person name="Hittinger C.T."/>
            <person name="Goker M."/>
            <person name="Salamov A."/>
            <person name="Wisecaver J."/>
            <person name="Long T.M."/>
            <person name="Aerts A.L."/>
            <person name="Barry K."/>
            <person name="Choi C."/>
            <person name="Clum A."/>
            <person name="Coughlan A.Y."/>
            <person name="Deshpande S."/>
            <person name="Douglass A.P."/>
            <person name="Hanson S.J."/>
            <person name="Klenk H.-P."/>
            <person name="Labutti K."/>
            <person name="Lapidus A."/>
            <person name="Lindquist E."/>
            <person name="Lipzen A."/>
            <person name="Meier-Kolthoff J.P."/>
            <person name="Ohm R.A."/>
            <person name="Otillar R.P."/>
            <person name="Pangilinan J."/>
            <person name="Peng Y."/>
            <person name="Rokas A."/>
            <person name="Rosa C.A."/>
            <person name="Scheuner C."/>
            <person name="Sibirny A.A."/>
            <person name="Slot J.C."/>
            <person name="Stielow J.B."/>
            <person name="Sun H."/>
            <person name="Kurtzman C.P."/>
            <person name="Blackwell M."/>
            <person name="Grigoriev I.V."/>
            <person name="Jeffries T.W."/>
        </authorList>
    </citation>
    <scope>NUCLEOTIDE SEQUENCE [LARGE SCALE GENOMIC DNA]</scope>
    <source>
        <strain evidence="3">NRRL Y-12698</strain>
    </source>
</reference>
<evidence type="ECO:0000313" key="3">
    <source>
        <dbReference type="Proteomes" id="UP000094336"/>
    </source>
</evidence>
<sequence length="209" mass="23351">MSSLAPRYRKSHTFPGNAASDEAHVVHIFLDYNCPFSTKLFLNYQDTVIPEVQTKFPNKFEFVFVNVVQPWHPNSQLAHEASLAVANLAPEKFWAYSRALFEAQESFFDTATLNETRNETYKRLADIGTQVGVDADAIYQRVLIAPVAQGAKQSNAGNSVTPEIKYFTRLTRGLGIHVTPTVSIDGNVNAKIESSTPNGDFYKILQSYL</sequence>
<evidence type="ECO:0000259" key="1">
    <source>
        <dbReference type="Pfam" id="PF13462"/>
    </source>
</evidence>
<dbReference type="InterPro" id="IPR036249">
    <property type="entry name" value="Thioredoxin-like_sf"/>
</dbReference>
<evidence type="ECO:0000313" key="2">
    <source>
        <dbReference type="EMBL" id="ODQ78077.1"/>
    </source>
</evidence>
<dbReference type="Gene3D" id="3.40.30.10">
    <property type="entry name" value="Glutaredoxin"/>
    <property type="match status" value="1"/>
</dbReference>
<keyword evidence="3" id="KW-1185">Reference proteome</keyword>
<dbReference type="Proteomes" id="UP000094336">
    <property type="component" value="Unassembled WGS sequence"/>
</dbReference>
<accession>A0A1E3QM64</accession>
<name>A0A1E3QM64_9ASCO</name>
<organism evidence="2 3">
    <name type="scientific">Babjeviella inositovora NRRL Y-12698</name>
    <dbReference type="NCBI Taxonomy" id="984486"/>
    <lineage>
        <taxon>Eukaryota</taxon>
        <taxon>Fungi</taxon>
        <taxon>Dikarya</taxon>
        <taxon>Ascomycota</taxon>
        <taxon>Saccharomycotina</taxon>
        <taxon>Pichiomycetes</taxon>
        <taxon>Serinales incertae sedis</taxon>
        <taxon>Babjeviella</taxon>
    </lineage>
</organism>
<dbReference type="OrthoDB" id="37297at2759"/>
<dbReference type="STRING" id="984486.A0A1E3QM64"/>
<dbReference type="SUPFAM" id="SSF52833">
    <property type="entry name" value="Thioredoxin-like"/>
    <property type="match status" value="1"/>
</dbReference>
<proteinExistence type="predicted"/>
<dbReference type="InterPro" id="IPR012336">
    <property type="entry name" value="Thioredoxin-like_fold"/>
</dbReference>
<dbReference type="PANTHER" id="PTHR33875">
    <property type="entry name" value="OS09G0542200 PROTEIN"/>
    <property type="match status" value="1"/>
</dbReference>
<dbReference type="AlphaFoldDB" id="A0A1E3QM64"/>
<feature type="domain" description="Thioredoxin-like fold" evidence="1">
    <location>
        <begin position="23"/>
        <end position="190"/>
    </location>
</feature>
<protein>
    <recommendedName>
        <fullName evidence="1">Thioredoxin-like fold domain-containing protein</fullName>
    </recommendedName>
</protein>
<dbReference type="PANTHER" id="PTHR33875:SF2">
    <property type="entry name" value="ACR183CP"/>
    <property type="match status" value="1"/>
</dbReference>
<dbReference type="RefSeq" id="XP_018983405.1">
    <property type="nucleotide sequence ID" value="XM_019129715.1"/>
</dbReference>